<dbReference type="AlphaFoldDB" id="A0AAE0ZGA1"/>
<sequence length="75" mass="8360">MITYTCWAGGFSTFRPPSHARQETLAGDSSTLPPPTHARLETLARYDHLDMPGWTLQHVMTTYTCQAGDFSTRAT</sequence>
<proteinExistence type="predicted"/>
<name>A0AAE0ZGA1_9GAST</name>
<organism evidence="1 2">
    <name type="scientific">Elysia crispata</name>
    <name type="common">lettuce slug</name>
    <dbReference type="NCBI Taxonomy" id="231223"/>
    <lineage>
        <taxon>Eukaryota</taxon>
        <taxon>Metazoa</taxon>
        <taxon>Spiralia</taxon>
        <taxon>Lophotrochozoa</taxon>
        <taxon>Mollusca</taxon>
        <taxon>Gastropoda</taxon>
        <taxon>Heterobranchia</taxon>
        <taxon>Euthyneura</taxon>
        <taxon>Panpulmonata</taxon>
        <taxon>Sacoglossa</taxon>
        <taxon>Placobranchoidea</taxon>
        <taxon>Plakobranchidae</taxon>
        <taxon>Elysia</taxon>
    </lineage>
</organism>
<gene>
    <name evidence="1" type="ORF">RRG08_053960</name>
</gene>
<dbReference type="Proteomes" id="UP001283361">
    <property type="component" value="Unassembled WGS sequence"/>
</dbReference>
<comment type="caution">
    <text evidence="1">The sequence shown here is derived from an EMBL/GenBank/DDBJ whole genome shotgun (WGS) entry which is preliminary data.</text>
</comment>
<keyword evidence="2" id="KW-1185">Reference proteome</keyword>
<accession>A0AAE0ZGA1</accession>
<dbReference type="EMBL" id="JAWDGP010004106">
    <property type="protein sequence ID" value="KAK3767817.1"/>
    <property type="molecule type" value="Genomic_DNA"/>
</dbReference>
<evidence type="ECO:0000313" key="2">
    <source>
        <dbReference type="Proteomes" id="UP001283361"/>
    </source>
</evidence>
<protein>
    <submittedName>
        <fullName evidence="1">Uncharacterized protein</fullName>
    </submittedName>
</protein>
<evidence type="ECO:0000313" key="1">
    <source>
        <dbReference type="EMBL" id="KAK3767817.1"/>
    </source>
</evidence>
<reference evidence="1" key="1">
    <citation type="journal article" date="2023" name="G3 (Bethesda)">
        <title>A reference genome for the long-term kleptoplast-retaining sea slug Elysia crispata morphotype clarki.</title>
        <authorList>
            <person name="Eastman K.E."/>
            <person name="Pendleton A.L."/>
            <person name="Shaikh M.A."/>
            <person name="Suttiyut T."/>
            <person name="Ogas R."/>
            <person name="Tomko P."/>
            <person name="Gavelis G."/>
            <person name="Widhalm J.R."/>
            <person name="Wisecaver J.H."/>
        </authorList>
    </citation>
    <scope>NUCLEOTIDE SEQUENCE</scope>
    <source>
        <strain evidence="1">ECLA1</strain>
    </source>
</reference>